<keyword evidence="3" id="KW-1185">Reference proteome</keyword>
<dbReference type="PANTHER" id="PTHR44013:SF1">
    <property type="entry name" value="ZINC-TYPE ALCOHOL DEHYDROGENASE-LIKE PROTEIN C16A3.02C"/>
    <property type="match status" value="1"/>
</dbReference>
<dbReference type="PANTHER" id="PTHR44013">
    <property type="entry name" value="ZINC-TYPE ALCOHOL DEHYDROGENASE-LIKE PROTEIN C16A3.02C"/>
    <property type="match status" value="1"/>
</dbReference>
<feature type="domain" description="Enoyl reductase (ER)" evidence="1">
    <location>
        <begin position="10"/>
        <end position="313"/>
    </location>
</feature>
<dbReference type="Pfam" id="PF08240">
    <property type="entry name" value="ADH_N"/>
    <property type="match status" value="1"/>
</dbReference>
<dbReference type="SMART" id="SM00829">
    <property type="entry name" value="PKS_ER"/>
    <property type="match status" value="1"/>
</dbReference>
<dbReference type="CDD" id="cd08267">
    <property type="entry name" value="MDR1"/>
    <property type="match status" value="1"/>
</dbReference>
<sequence>MKAVVITGWGRNPRLVVREMPEPGEPGPDDVVVQVRAASVNPKDWKLNYHLALLATPMLSRRLPPLFGDDLAGTVIATGRNVSDFEVGDAVYGMDMNLRTASLAERTRIKQTCIARKPASLSFRQAAAMPLAALTALQGLRKGRARAGGKVLIIGASGGVGTFAVQIARALGARVTGVCSGRNTDFVRNLGADEVIDYTLGDYRHGAGTFDLVFDVAANESPRGCVDLIAPGGWFISTGGHARSMLGTSIYRMLGRNAANIMVAPRRKDLEILSALVDEGKLRPVIDSEFDLADIEQAYQRSRTGRCRGKVVIGVAEEGPSGPVSDEL</sequence>
<dbReference type="InterPro" id="IPR052733">
    <property type="entry name" value="Chloroplast_QOR"/>
</dbReference>
<dbReference type="InterPro" id="IPR011032">
    <property type="entry name" value="GroES-like_sf"/>
</dbReference>
<evidence type="ECO:0000259" key="1">
    <source>
        <dbReference type="SMART" id="SM00829"/>
    </source>
</evidence>
<dbReference type="EMBL" id="JAJVKT010000009">
    <property type="protein sequence ID" value="MCE7508848.1"/>
    <property type="molecule type" value="Genomic_DNA"/>
</dbReference>
<dbReference type="AlphaFoldDB" id="A0A9Q3W428"/>
<dbReference type="InterPro" id="IPR036291">
    <property type="entry name" value="NAD(P)-bd_dom_sf"/>
</dbReference>
<dbReference type="GO" id="GO:0016491">
    <property type="term" value="F:oxidoreductase activity"/>
    <property type="evidence" value="ECO:0007669"/>
    <property type="project" value="InterPro"/>
</dbReference>
<proteinExistence type="predicted"/>
<comment type="caution">
    <text evidence="2">The sequence shown here is derived from an EMBL/GenBank/DDBJ whole genome shotgun (WGS) entry which is preliminary data.</text>
</comment>
<name>A0A9Q3W428_9GAMM</name>
<dbReference type="Gene3D" id="3.40.50.720">
    <property type="entry name" value="NAD(P)-binding Rossmann-like Domain"/>
    <property type="match status" value="1"/>
</dbReference>
<organism evidence="2 3">
    <name type="scientific">Alloalcanivorax xenomutans</name>
    <dbReference type="NCBI Taxonomy" id="1094342"/>
    <lineage>
        <taxon>Bacteria</taxon>
        <taxon>Pseudomonadati</taxon>
        <taxon>Pseudomonadota</taxon>
        <taxon>Gammaproteobacteria</taxon>
        <taxon>Oceanospirillales</taxon>
        <taxon>Alcanivoracaceae</taxon>
        <taxon>Alloalcanivorax</taxon>
    </lineage>
</organism>
<evidence type="ECO:0000313" key="2">
    <source>
        <dbReference type="EMBL" id="MCE7508848.1"/>
    </source>
</evidence>
<dbReference type="InterPro" id="IPR013154">
    <property type="entry name" value="ADH-like_N"/>
</dbReference>
<evidence type="ECO:0000313" key="3">
    <source>
        <dbReference type="Proteomes" id="UP001107961"/>
    </source>
</evidence>
<dbReference type="Proteomes" id="UP001107961">
    <property type="component" value="Unassembled WGS sequence"/>
</dbReference>
<dbReference type="Pfam" id="PF13602">
    <property type="entry name" value="ADH_zinc_N_2"/>
    <property type="match status" value="1"/>
</dbReference>
<gene>
    <name evidence="2" type="ORF">LZG35_09390</name>
</gene>
<dbReference type="Gene3D" id="3.90.180.10">
    <property type="entry name" value="Medium-chain alcohol dehydrogenases, catalytic domain"/>
    <property type="match status" value="1"/>
</dbReference>
<dbReference type="SUPFAM" id="SSF51735">
    <property type="entry name" value="NAD(P)-binding Rossmann-fold domains"/>
    <property type="match status" value="1"/>
</dbReference>
<reference evidence="2" key="1">
    <citation type="submission" date="2022-01" db="EMBL/GenBank/DDBJ databases">
        <authorList>
            <person name="Karlyshev A.V."/>
            <person name="Jaspars M."/>
        </authorList>
    </citation>
    <scope>NUCLEOTIDE SEQUENCE</scope>
    <source>
        <strain evidence="2">AGSA3-2</strain>
    </source>
</reference>
<accession>A0A9Q3W428</accession>
<dbReference type="SUPFAM" id="SSF50129">
    <property type="entry name" value="GroES-like"/>
    <property type="match status" value="1"/>
</dbReference>
<dbReference type="RefSeq" id="WP_233925771.1">
    <property type="nucleotide sequence ID" value="NZ_JAJVKT010000009.1"/>
</dbReference>
<dbReference type="InterPro" id="IPR020843">
    <property type="entry name" value="ER"/>
</dbReference>
<protein>
    <submittedName>
        <fullName evidence="2">NAD(P)-dependent alcohol dehydrogenase</fullName>
    </submittedName>
</protein>